<dbReference type="GO" id="GO:0005886">
    <property type="term" value="C:plasma membrane"/>
    <property type="evidence" value="ECO:0007669"/>
    <property type="project" value="UniProtKB-SubCell"/>
</dbReference>
<dbReference type="HAMAP" id="MF_00335">
    <property type="entry name" value="RNase_Y"/>
    <property type="match status" value="1"/>
</dbReference>
<dbReference type="InterPro" id="IPR036612">
    <property type="entry name" value="KH_dom_type_1_sf"/>
</dbReference>
<dbReference type="NCBIfam" id="TIGR03319">
    <property type="entry name" value="RNase_Y"/>
    <property type="match status" value="1"/>
</dbReference>
<dbReference type="Gene3D" id="3.30.1370.10">
    <property type="entry name" value="K Homology domain, type 1"/>
    <property type="match status" value="1"/>
</dbReference>
<dbReference type="RefSeq" id="WP_113615419.1">
    <property type="nucleotide sequence ID" value="NZ_QFFJ01000001.1"/>
</dbReference>
<evidence type="ECO:0000256" key="7">
    <source>
        <dbReference type="ARBA" id="ARBA00022989"/>
    </source>
</evidence>
<keyword evidence="7 9" id="KW-1133">Transmembrane helix</keyword>
<dbReference type="InterPro" id="IPR004087">
    <property type="entry name" value="KH_dom"/>
</dbReference>
<dbReference type="GO" id="GO:0016787">
    <property type="term" value="F:hydrolase activity"/>
    <property type="evidence" value="ECO:0007669"/>
    <property type="project" value="UniProtKB-KW"/>
</dbReference>
<dbReference type="InterPro" id="IPR006674">
    <property type="entry name" value="HD_domain"/>
</dbReference>
<evidence type="ECO:0000259" key="12">
    <source>
        <dbReference type="PROSITE" id="PS51831"/>
    </source>
</evidence>
<dbReference type="InterPro" id="IPR003607">
    <property type="entry name" value="HD/PDEase_dom"/>
</dbReference>
<evidence type="ECO:0000256" key="5">
    <source>
        <dbReference type="ARBA" id="ARBA00022801"/>
    </source>
</evidence>
<evidence type="ECO:0000256" key="8">
    <source>
        <dbReference type="ARBA" id="ARBA00023136"/>
    </source>
</evidence>
<dbReference type="GO" id="GO:0003723">
    <property type="term" value="F:RNA binding"/>
    <property type="evidence" value="ECO:0007669"/>
    <property type="project" value="UniProtKB-UniRule"/>
</dbReference>
<evidence type="ECO:0000256" key="10">
    <source>
        <dbReference type="NCBIfam" id="TIGR03319"/>
    </source>
</evidence>
<dbReference type="SMART" id="SM00471">
    <property type="entry name" value="HDc"/>
    <property type="match status" value="1"/>
</dbReference>
<evidence type="ECO:0000256" key="11">
    <source>
        <dbReference type="SAM" id="Coils"/>
    </source>
</evidence>
<dbReference type="PROSITE" id="PS50084">
    <property type="entry name" value="KH_TYPE_1"/>
    <property type="match status" value="1"/>
</dbReference>
<dbReference type="Gene3D" id="1.10.3210.10">
    <property type="entry name" value="Hypothetical protein af1432"/>
    <property type="match status" value="1"/>
</dbReference>
<gene>
    <name evidence="9 13" type="primary">rny</name>
    <name evidence="13" type="ORF">DF182_09650</name>
</gene>
<dbReference type="Proteomes" id="UP000253410">
    <property type="component" value="Unassembled WGS sequence"/>
</dbReference>
<evidence type="ECO:0000313" key="14">
    <source>
        <dbReference type="Proteomes" id="UP000253410"/>
    </source>
</evidence>
<feature type="domain" description="HD" evidence="12">
    <location>
        <begin position="337"/>
        <end position="430"/>
    </location>
</feature>
<evidence type="ECO:0000256" key="4">
    <source>
        <dbReference type="ARBA" id="ARBA00022759"/>
    </source>
</evidence>
<sequence length="521" mass="58706">MDVTLYTTIAAVVALIIGIVLGKVIFAKNTQQKIDDAEQQAKKIIADAQVSAENLKKDRLLEAKEKYLQLKSEHEKEVMQRNQKISESENRIKQKEQSLNQKNEQLQKQINENDAIKDTLNRQMELVTVKRSELEKHQEEHIRRLEKVAGLTAEEAKHQLVESLKEEARSQALSHIQEIIEDAKLKANKEAKKIIIQSIQRTAAEQTIENTITVFTLESDEIKGQIIGREGRNIRAIEAATGVDLIVDDTPEAIVLSSFDPLRREIARLSLQRLVQDGRIHPARIEEVVEKTKKQLEEQVMDIGERTVIELGIHGLHKELVRLVGKMRFRSSYGQNLLMHSKETANLCAVMAAELGLNPKLAKRAGLLHDIGKVPDEETELSHALLGAKLAEKYGEHAAVVNAIGAHHDEMEMQYVISPIVQACDAISGARPGARREIMQSYLQRIKDLENLALSHEGVEKAYAIQAGRELRIIVESDKVSDNDADRLSFEIANKIQTEMQYPGQIKVTVIREKRAVNIAR</sequence>
<comment type="caution">
    <text evidence="13">The sequence shown here is derived from an EMBL/GenBank/DDBJ whole genome shotgun (WGS) entry which is preliminary data.</text>
</comment>
<accession>A0A365Y3F2</accession>
<dbReference type="InterPro" id="IPR004088">
    <property type="entry name" value="KH_dom_type_1"/>
</dbReference>
<evidence type="ECO:0000256" key="1">
    <source>
        <dbReference type="ARBA" id="ARBA00022475"/>
    </source>
</evidence>
<dbReference type="InterPro" id="IPR022711">
    <property type="entry name" value="RNase_Y_N"/>
</dbReference>
<dbReference type="CDD" id="cd00077">
    <property type="entry name" value="HDc"/>
    <property type="match status" value="1"/>
</dbReference>
<keyword evidence="2 9" id="KW-0812">Transmembrane</keyword>
<organism evidence="13 14">
    <name type="scientific">Chitinophaga flava</name>
    <dbReference type="NCBI Taxonomy" id="2259036"/>
    <lineage>
        <taxon>Bacteria</taxon>
        <taxon>Pseudomonadati</taxon>
        <taxon>Bacteroidota</taxon>
        <taxon>Chitinophagia</taxon>
        <taxon>Chitinophagales</taxon>
        <taxon>Chitinophagaceae</taxon>
        <taxon>Chitinophaga</taxon>
    </lineage>
</organism>
<dbReference type="AlphaFoldDB" id="A0A365Y3F2"/>
<dbReference type="OrthoDB" id="9803205at2"/>
<evidence type="ECO:0000313" key="13">
    <source>
        <dbReference type="EMBL" id="RBL92821.1"/>
    </source>
</evidence>
<dbReference type="EMBL" id="QFFJ01000001">
    <property type="protein sequence ID" value="RBL92821.1"/>
    <property type="molecule type" value="Genomic_DNA"/>
</dbReference>
<dbReference type="SUPFAM" id="SSF54791">
    <property type="entry name" value="Eukaryotic type KH-domain (KH-domain type I)"/>
    <property type="match status" value="1"/>
</dbReference>
<dbReference type="InterPro" id="IPR017705">
    <property type="entry name" value="Ribonuclease_Y"/>
</dbReference>
<dbReference type="PANTHER" id="PTHR12826">
    <property type="entry name" value="RIBONUCLEASE Y"/>
    <property type="match status" value="1"/>
</dbReference>
<dbReference type="PROSITE" id="PS51831">
    <property type="entry name" value="HD"/>
    <property type="match status" value="1"/>
</dbReference>
<dbReference type="NCBIfam" id="TIGR00277">
    <property type="entry name" value="HDIG"/>
    <property type="match status" value="1"/>
</dbReference>
<dbReference type="Pfam" id="PF01966">
    <property type="entry name" value="HD"/>
    <property type="match status" value="1"/>
</dbReference>
<dbReference type="Pfam" id="PF00013">
    <property type="entry name" value="KH_1"/>
    <property type="match status" value="1"/>
</dbReference>
<dbReference type="GO" id="GO:0004521">
    <property type="term" value="F:RNA endonuclease activity"/>
    <property type="evidence" value="ECO:0007669"/>
    <property type="project" value="UniProtKB-UniRule"/>
</dbReference>
<dbReference type="SUPFAM" id="SSF109604">
    <property type="entry name" value="HD-domain/PDEase-like"/>
    <property type="match status" value="1"/>
</dbReference>
<keyword evidence="8 9" id="KW-0472">Membrane</keyword>
<dbReference type="CDD" id="cd22431">
    <property type="entry name" value="KH-I_RNaseY"/>
    <property type="match status" value="1"/>
</dbReference>
<dbReference type="InterPro" id="IPR006675">
    <property type="entry name" value="HDIG_dom"/>
</dbReference>
<keyword evidence="4 9" id="KW-0255">Endonuclease</keyword>
<feature type="coiled-coil region" evidence="11">
    <location>
        <begin position="27"/>
        <end position="123"/>
    </location>
</feature>
<evidence type="ECO:0000256" key="3">
    <source>
        <dbReference type="ARBA" id="ARBA00022722"/>
    </source>
</evidence>
<name>A0A365Y3F2_9BACT</name>
<protein>
    <recommendedName>
        <fullName evidence="9 10">Ribonuclease Y</fullName>
        <shortName evidence="9">RNase Y</shortName>
        <ecNumber evidence="9 10">3.1.-.-</ecNumber>
    </recommendedName>
</protein>
<evidence type="ECO:0000256" key="9">
    <source>
        <dbReference type="HAMAP-Rule" id="MF_00335"/>
    </source>
</evidence>
<feature type="transmembrane region" description="Helical" evidence="9">
    <location>
        <begin position="6"/>
        <end position="26"/>
    </location>
</feature>
<comment type="subcellular location">
    <subcellularLocation>
        <location evidence="9">Cell membrane</location>
        <topology evidence="9">Single-pass membrane protein</topology>
    </subcellularLocation>
</comment>
<dbReference type="EC" id="3.1.-.-" evidence="9 10"/>
<keyword evidence="6 9" id="KW-0694">RNA-binding</keyword>
<dbReference type="PANTHER" id="PTHR12826:SF15">
    <property type="entry name" value="RIBONUCLEASE Y"/>
    <property type="match status" value="1"/>
</dbReference>
<dbReference type="FunFam" id="1.10.3210.10:FF:000013">
    <property type="entry name" value="Ribonuclease Y"/>
    <property type="match status" value="1"/>
</dbReference>
<keyword evidence="11" id="KW-0175">Coiled coil</keyword>
<keyword evidence="5 9" id="KW-0378">Hydrolase</keyword>
<dbReference type="Pfam" id="PF12072">
    <property type="entry name" value="RNase_Y_N"/>
    <property type="match status" value="1"/>
</dbReference>
<evidence type="ECO:0000256" key="6">
    <source>
        <dbReference type="ARBA" id="ARBA00022884"/>
    </source>
</evidence>
<keyword evidence="3 9" id="KW-0540">Nuclease</keyword>
<evidence type="ECO:0000256" key="2">
    <source>
        <dbReference type="ARBA" id="ARBA00022692"/>
    </source>
</evidence>
<dbReference type="SMART" id="SM00322">
    <property type="entry name" value="KH"/>
    <property type="match status" value="1"/>
</dbReference>
<comment type="similarity">
    <text evidence="9">Belongs to the RNase Y family.</text>
</comment>
<reference evidence="13 14" key="1">
    <citation type="submission" date="2018-05" db="EMBL/GenBank/DDBJ databases">
        <title>Chitinophaga sp. K3CV102501T nov., isolated from isolated from a monsoon evergreen broad-leaved forest soil.</title>
        <authorList>
            <person name="Lv Y."/>
        </authorList>
    </citation>
    <scope>NUCLEOTIDE SEQUENCE [LARGE SCALE GENOMIC DNA]</scope>
    <source>
        <strain evidence="13 14">GDMCC 1.1325</strain>
    </source>
</reference>
<dbReference type="GO" id="GO:0006402">
    <property type="term" value="P:mRNA catabolic process"/>
    <property type="evidence" value="ECO:0007669"/>
    <property type="project" value="UniProtKB-UniRule"/>
</dbReference>
<keyword evidence="14" id="KW-1185">Reference proteome</keyword>
<keyword evidence="1 9" id="KW-1003">Cell membrane</keyword>
<proteinExistence type="inferred from homology"/>
<comment type="function">
    <text evidence="9">Endoribonuclease that initiates mRNA decay.</text>
</comment>